<dbReference type="AlphaFoldDB" id="G4WVV7"/>
<name>G4WVV7_9BACT</name>
<reference evidence="1" key="1">
    <citation type="journal article" date="2004" name="Appl. Environ. Microbiol.">
        <title>Long-chain N-acyltyrosine synthases from environmental DNA.</title>
        <authorList>
            <person name="Brady S.F."/>
            <person name="Chao C.J."/>
            <person name="Clardy J."/>
        </authorList>
    </citation>
    <scope>NUCLEOTIDE SEQUENCE</scope>
</reference>
<sequence>MPRLLNATVLGVIITLVPTASTILRADSHARTYHDKAHNDDHEWSSHEDKAYRVWAKENHRKYRDFAKLKEEDQQAYWAWRHDHSDALLKIDIR</sequence>
<accession>G4WVV7</accession>
<protein>
    <submittedName>
        <fullName evidence="1">Uncharacterized protein</fullName>
    </submittedName>
</protein>
<proteinExistence type="predicted"/>
<reference evidence="1" key="2">
    <citation type="journal article" date="2011" name="J. Bacteriol.">
        <title>Long-chain N-acyl amino acid synthases are linked to the putative PEP-CTERM/exosortase protein-sorting system in Gram-negative bacteria.</title>
        <authorList>
            <person name="Craig J.W."/>
            <person name="Cherry M.A."/>
            <person name="Brady S.F."/>
        </authorList>
    </citation>
    <scope>NUCLEOTIDE SEQUENCE</scope>
</reference>
<evidence type="ECO:0000313" key="1">
    <source>
        <dbReference type="EMBL" id="AEQ20559.1"/>
    </source>
</evidence>
<organism evidence="1">
    <name type="scientific">uncultured bacterium CSLD10</name>
    <dbReference type="NCBI Taxonomy" id="1091573"/>
    <lineage>
        <taxon>Bacteria</taxon>
        <taxon>environmental samples</taxon>
    </lineage>
</organism>
<dbReference type="EMBL" id="JF429415">
    <property type="protein sequence ID" value="AEQ20559.1"/>
    <property type="molecule type" value="Genomic_DNA"/>
</dbReference>